<evidence type="ECO:0000313" key="1">
    <source>
        <dbReference type="Proteomes" id="UP000050741"/>
    </source>
</evidence>
<protein>
    <submittedName>
        <fullName evidence="2">DUF4283 domain-containing protein</fullName>
    </submittedName>
</protein>
<reference evidence="1" key="1">
    <citation type="submission" date="2014-05" db="EMBL/GenBank/DDBJ databases">
        <title>The genome and life-stage specific transcriptomes of Globodera pallida elucidate key aspects of plant parasitism by a cyst nematode.</title>
        <authorList>
            <person name="Cotton J.A."/>
            <person name="Lilley C.J."/>
            <person name="Jones L.M."/>
            <person name="Kikuchi T."/>
            <person name="Reid A.J."/>
            <person name="Thorpe P."/>
            <person name="Tsai I.J."/>
            <person name="Beasley H."/>
            <person name="Blok V."/>
            <person name="Cock P.J.A."/>
            <person name="Van den Akker S.E."/>
            <person name="Holroyd N."/>
            <person name="Hunt M."/>
            <person name="Mantelin S."/>
            <person name="Naghra H."/>
            <person name="Pain A."/>
            <person name="Palomares-Rius J.E."/>
            <person name="Zarowiecki M."/>
            <person name="Berriman M."/>
            <person name="Jones J.T."/>
            <person name="Urwin P.E."/>
        </authorList>
    </citation>
    <scope>NUCLEOTIDE SEQUENCE [LARGE SCALE GENOMIC DNA]</scope>
    <source>
        <strain evidence="1">Lindley</strain>
    </source>
</reference>
<sequence>MSDNESVEEQQKQMEAAVFISADVWYGVFANSLRRFFAIAQISDRSIPWDSCLSFRPKTTPALLPAKLWPNGCLLPAGMDFRRCFIVLCIRQELKESKGHFAMLVSRSISSSVFSIVPFKLKNNLTGERLTLRQIDEDYWLLVRCPIGREEDKWTNWEKEAIEWNWYRQWNRIDITFKDSDIGEGMVEAKAVQGSPTSEWTEGI</sequence>
<proteinExistence type="predicted"/>
<reference evidence="2" key="2">
    <citation type="submission" date="2016-06" db="UniProtKB">
        <authorList>
            <consortium name="WormBaseParasite"/>
        </authorList>
    </citation>
    <scope>IDENTIFICATION</scope>
</reference>
<dbReference type="WBParaSite" id="GPLIN_000964300">
    <property type="protein sequence ID" value="GPLIN_000964300"/>
    <property type="gene ID" value="GPLIN_000964300"/>
</dbReference>
<evidence type="ECO:0000313" key="2">
    <source>
        <dbReference type="WBParaSite" id="GPLIN_000964300"/>
    </source>
</evidence>
<keyword evidence="1" id="KW-1185">Reference proteome</keyword>
<organism evidence="1 2">
    <name type="scientific">Globodera pallida</name>
    <name type="common">Potato cyst nematode worm</name>
    <name type="synonym">Heterodera pallida</name>
    <dbReference type="NCBI Taxonomy" id="36090"/>
    <lineage>
        <taxon>Eukaryota</taxon>
        <taxon>Metazoa</taxon>
        <taxon>Ecdysozoa</taxon>
        <taxon>Nematoda</taxon>
        <taxon>Chromadorea</taxon>
        <taxon>Rhabditida</taxon>
        <taxon>Tylenchina</taxon>
        <taxon>Tylenchomorpha</taxon>
        <taxon>Tylenchoidea</taxon>
        <taxon>Heteroderidae</taxon>
        <taxon>Heteroderinae</taxon>
        <taxon>Globodera</taxon>
    </lineage>
</organism>
<dbReference type="Proteomes" id="UP000050741">
    <property type="component" value="Unassembled WGS sequence"/>
</dbReference>
<dbReference type="AlphaFoldDB" id="A0A183C9U5"/>
<accession>A0A183C9U5</accession>
<name>A0A183C9U5_GLOPA</name>